<dbReference type="Proteomes" id="UP000050326">
    <property type="component" value="Unassembled WGS sequence"/>
</dbReference>
<evidence type="ECO:0000313" key="2">
    <source>
        <dbReference type="Proteomes" id="UP000050326"/>
    </source>
</evidence>
<proteinExistence type="predicted"/>
<dbReference type="RefSeq" id="WP_152967676.1">
    <property type="nucleotide sequence ID" value="NZ_LKET01000016.1"/>
</dbReference>
<dbReference type="EMBL" id="LKET01000016">
    <property type="protein sequence ID" value="KPU45943.1"/>
    <property type="molecule type" value="Genomic_DNA"/>
</dbReference>
<keyword evidence="2" id="KW-1185">Reference proteome</keyword>
<protein>
    <recommendedName>
        <fullName evidence="3">Hydroxymyristoyl-ACP dehydratase</fullName>
    </recommendedName>
</protein>
<evidence type="ECO:0008006" key="3">
    <source>
        <dbReference type="Google" id="ProtNLM"/>
    </source>
</evidence>
<evidence type="ECO:0000313" key="1">
    <source>
        <dbReference type="EMBL" id="KPU45943.1"/>
    </source>
</evidence>
<dbReference type="OrthoDB" id="1707754at2"/>
<comment type="caution">
    <text evidence="1">The sequence shown here is derived from an EMBL/GenBank/DDBJ whole genome shotgun (WGS) entry which is preliminary data.</text>
</comment>
<reference evidence="1 2" key="1">
    <citation type="submission" date="2015-09" db="EMBL/GenBank/DDBJ databases">
        <title>Genome sequence of Oxobacter pfennigii DSM 3222.</title>
        <authorList>
            <person name="Poehlein A."/>
            <person name="Bengelsdorf F.R."/>
            <person name="Schiel-Bengelsdorf B."/>
            <person name="Duerre P."/>
            <person name="Daniel R."/>
        </authorList>
    </citation>
    <scope>NUCLEOTIDE SEQUENCE [LARGE SCALE GENOMIC DNA]</scope>
    <source>
        <strain evidence="1 2">DSM 3222</strain>
    </source>
</reference>
<name>A0A0P8Z1E6_9CLOT</name>
<dbReference type="AlphaFoldDB" id="A0A0P8Z1E6"/>
<organism evidence="1 2">
    <name type="scientific">Oxobacter pfennigii</name>
    <dbReference type="NCBI Taxonomy" id="36849"/>
    <lineage>
        <taxon>Bacteria</taxon>
        <taxon>Bacillati</taxon>
        <taxon>Bacillota</taxon>
        <taxon>Clostridia</taxon>
        <taxon>Eubacteriales</taxon>
        <taxon>Clostridiaceae</taxon>
        <taxon>Oxobacter</taxon>
    </lineage>
</organism>
<accession>A0A0P8Z1E6</accession>
<gene>
    <name evidence="1" type="ORF">OXPF_04110</name>
</gene>
<sequence length="52" mass="5635">MTNINCSAKCSYENNGKCTLNHIGISSNIAGTGGDCAYFQPRQSKSSKDKQY</sequence>